<dbReference type="AlphaFoldDB" id="A0AAN7C7Z1"/>
<keyword evidence="2" id="KW-1185">Reference proteome</keyword>
<accession>A0AAN7C7Z1</accession>
<sequence>KKQLAGRETSVPRGVHYVCRLGGCTFYRPHIGGSGEQVTVDDDNLVHLMVELSIL</sequence>
<comment type="caution">
    <text evidence="1">The sequence shown here is derived from an EMBL/GenBank/DDBJ whole genome shotgun (WGS) entry which is preliminary data.</text>
</comment>
<reference evidence="1" key="1">
    <citation type="journal article" date="2023" name="Mol. Phylogenet. Evol.">
        <title>Genome-scale phylogeny and comparative genomics of the fungal order Sordariales.</title>
        <authorList>
            <person name="Hensen N."/>
            <person name="Bonometti L."/>
            <person name="Westerberg I."/>
            <person name="Brannstrom I.O."/>
            <person name="Guillou S."/>
            <person name="Cros-Aarteil S."/>
            <person name="Calhoun S."/>
            <person name="Haridas S."/>
            <person name="Kuo A."/>
            <person name="Mondo S."/>
            <person name="Pangilinan J."/>
            <person name="Riley R."/>
            <person name="LaButti K."/>
            <person name="Andreopoulos B."/>
            <person name="Lipzen A."/>
            <person name="Chen C."/>
            <person name="Yan M."/>
            <person name="Daum C."/>
            <person name="Ng V."/>
            <person name="Clum A."/>
            <person name="Steindorff A."/>
            <person name="Ohm R.A."/>
            <person name="Martin F."/>
            <person name="Silar P."/>
            <person name="Natvig D.O."/>
            <person name="Lalanne C."/>
            <person name="Gautier V."/>
            <person name="Ament-Velasquez S.L."/>
            <person name="Kruys A."/>
            <person name="Hutchinson M.I."/>
            <person name="Powell A.J."/>
            <person name="Barry K."/>
            <person name="Miller A.N."/>
            <person name="Grigoriev I.V."/>
            <person name="Debuchy R."/>
            <person name="Gladieux P."/>
            <person name="Hiltunen Thoren M."/>
            <person name="Johannesson H."/>
        </authorList>
    </citation>
    <scope>NUCLEOTIDE SEQUENCE</scope>
    <source>
        <strain evidence="1">CBS 532.94</strain>
    </source>
</reference>
<feature type="non-terminal residue" evidence="1">
    <location>
        <position position="1"/>
    </location>
</feature>
<dbReference type="EMBL" id="MU860155">
    <property type="protein sequence ID" value="KAK4237114.1"/>
    <property type="molecule type" value="Genomic_DNA"/>
</dbReference>
<protein>
    <submittedName>
        <fullName evidence="1">Uncharacterized protein</fullName>
    </submittedName>
</protein>
<evidence type="ECO:0000313" key="2">
    <source>
        <dbReference type="Proteomes" id="UP001303760"/>
    </source>
</evidence>
<dbReference type="Proteomes" id="UP001303760">
    <property type="component" value="Unassembled WGS sequence"/>
</dbReference>
<gene>
    <name evidence="1" type="ORF">C8A03DRAFT_16315</name>
</gene>
<reference evidence="1" key="2">
    <citation type="submission" date="2023-05" db="EMBL/GenBank/DDBJ databases">
        <authorList>
            <consortium name="Lawrence Berkeley National Laboratory"/>
            <person name="Steindorff A."/>
            <person name="Hensen N."/>
            <person name="Bonometti L."/>
            <person name="Westerberg I."/>
            <person name="Brannstrom I.O."/>
            <person name="Guillou S."/>
            <person name="Cros-Aarteil S."/>
            <person name="Calhoun S."/>
            <person name="Haridas S."/>
            <person name="Kuo A."/>
            <person name="Mondo S."/>
            <person name="Pangilinan J."/>
            <person name="Riley R."/>
            <person name="Labutti K."/>
            <person name="Andreopoulos B."/>
            <person name="Lipzen A."/>
            <person name="Chen C."/>
            <person name="Yanf M."/>
            <person name="Daum C."/>
            <person name="Ng V."/>
            <person name="Clum A."/>
            <person name="Ohm R."/>
            <person name="Martin F."/>
            <person name="Silar P."/>
            <person name="Natvig D."/>
            <person name="Lalanne C."/>
            <person name="Gautier V."/>
            <person name="Ament-Velasquez S.L."/>
            <person name="Kruys A."/>
            <person name="Hutchinson M.I."/>
            <person name="Powell A.J."/>
            <person name="Barry K."/>
            <person name="Miller A.N."/>
            <person name="Grigoriev I.V."/>
            <person name="Debuchy R."/>
            <person name="Gladieux P."/>
            <person name="Thoren M.H."/>
            <person name="Johannesson H."/>
        </authorList>
    </citation>
    <scope>NUCLEOTIDE SEQUENCE</scope>
    <source>
        <strain evidence="1">CBS 532.94</strain>
    </source>
</reference>
<proteinExistence type="predicted"/>
<organism evidence="1 2">
    <name type="scientific">Achaetomium macrosporum</name>
    <dbReference type="NCBI Taxonomy" id="79813"/>
    <lineage>
        <taxon>Eukaryota</taxon>
        <taxon>Fungi</taxon>
        <taxon>Dikarya</taxon>
        <taxon>Ascomycota</taxon>
        <taxon>Pezizomycotina</taxon>
        <taxon>Sordariomycetes</taxon>
        <taxon>Sordariomycetidae</taxon>
        <taxon>Sordariales</taxon>
        <taxon>Chaetomiaceae</taxon>
        <taxon>Achaetomium</taxon>
    </lineage>
</organism>
<name>A0AAN7C7Z1_9PEZI</name>
<evidence type="ECO:0000313" key="1">
    <source>
        <dbReference type="EMBL" id="KAK4237114.1"/>
    </source>
</evidence>